<reference evidence="3" key="1">
    <citation type="journal article" date="2018" name="Sci. Rep.">
        <title>Lignite coal burning seam in the remote Altai Mountains harbors a hydrogen-driven thermophilic microbial community.</title>
        <authorList>
            <person name="Kadnikov V.V."/>
            <person name="Mardanov A.V."/>
            <person name="Ivasenko D.A."/>
            <person name="Antsiferov D.V."/>
            <person name="Beletsky A.V."/>
            <person name="Karnachuk O.V."/>
            <person name="Ravin N.V."/>
        </authorList>
    </citation>
    <scope>NUCLEOTIDE SEQUENCE [LARGE SCALE GENOMIC DNA]</scope>
</reference>
<evidence type="ECO:0000313" key="3">
    <source>
        <dbReference type="Proteomes" id="UP000244338"/>
    </source>
</evidence>
<dbReference type="AlphaFoldDB" id="A0A2R6Y0G7"/>
<gene>
    <name evidence="2" type="ORF">BSOLF_0815</name>
</gene>
<sequence length="233" mass="26052">MKKIFALVLSVVMMLTISSSVFAHSSDQGKGRGMELSEALVKSKNAMVDWKNLTDAEKESVRDFAREGAPLLQEYSRSLMSEKDLQNKLAALPEDQALAVMINLIQVDFVEGTEPTASLTSVTTYSAEKYYKGTNALGGELFRLTHKITWRSDGDWIVSPAPSREITPSTSMIGWSYEGTTTDDQRGGVDYNFYESNVIGHFKLNVVYDVQNVYPRIFLKGRASGVYDYIISW</sequence>
<comment type="caution">
    <text evidence="2">The sequence shown here is derived from an EMBL/GenBank/DDBJ whole genome shotgun (WGS) entry which is preliminary data.</text>
</comment>
<accession>A0A2R6Y0G7</accession>
<keyword evidence="1" id="KW-0732">Signal</keyword>
<evidence type="ECO:0000313" key="2">
    <source>
        <dbReference type="EMBL" id="PTQ56122.1"/>
    </source>
</evidence>
<feature type="signal peptide" evidence="1">
    <location>
        <begin position="1"/>
        <end position="23"/>
    </location>
</feature>
<protein>
    <submittedName>
        <fullName evidence="2">Uncharacterized protein</fullName>
    </submittedName>
</protein>
<evidence type="ECO:0000256" key="1">
    <source>
        <dbReference type="SAM" id="SignalP"/>
    </source>
</evidence>
<feature type="chain" id="PRO_5015334231" evidence="1">
    <location>
        <begin position="24"/>
        <end position="233"/>
    </location>
</feature>
<name>A0A2R6Y0G7_9BACL</name>
<proteinExistence type="predicted"/>
<organism evidence="2 3">
    <name type="scientific">Candidatus Carbonibacillus altaicus</name>
    <dbReference type="NCBI Taxonomy" id="2163959"/>
    <lineage>
        <taxon>Bacteria</taxon>
        <taxon>Bacillati</taxon>
        <taxon>Bacillota</taxon>
        <taxon>Bacilli</taxon>
        <taxon>Bacillales</taxon>
        <taxon>Candidatus Carbonibacillus</taxon>
    </lineage>
</organism>
<dbReference type="Proteomes" id="UP000244338">
    <property type="component" value="Unassembled WGS sequence"/>
</dbReference>
<dbReference type="EMBL" id="PEBX01000044">
    <property type="protein sequence ID" value="PTQ56122.1"/>
    <property type="molecule type" value="Genomic_DNA"/>
</dbReference>